<evidence type="ECO:0000256" key="2">
    <source>
        <dbReference type="ARBA" id="ARBA00022801"/>
    </source>
</evidence>
<dbReference type="Pfam" id="PF02449">
    <property type="entry name" value="Glyco_hydro_42"/>
    <property type="match status" value="1"/>
</dbReference>
<name>A0A4R1L6F4_9BACT</name>
<feature type="signal peptide" evidence="4">
    <location>
        <begin position="1"/>
        <end position="24"/>
    </location>
</feature>
<protein>
    <submittedName>
        <fullName evidence="7">Beta-galactosidase GanA</fullName>
    </submittedName>
</protein>
<dbReference type="GO" id="GO:0004565">
    <property type="term" value="F:beta-galactosidase activity"/>
    <property type="evidence" value="ECO:0007669"/>
    <property type="project" value="InterPro"/>
</dbReference>
<proteinExistence type="inferred from homology"/>
<evidence type="ECO:0000259" key="5">
    <source>
        <dbReference type="Pfam" id="PF02449"/>
    </source>
</evidence>
<dbReference type="GO" id="GO:0009341">
    <property type="term" value="C:beta-galactosidase complex"/>
    <property type="evidence" value="ECO:0007669"/>
    <property type="project" value="InterPro"/>
</dbReference>
<evidence type="ECO:0000313" key="8">
    <source>
        <dbReference type="Proteomes" id="UP000295210"/>
    </source>
</evidence>
<dbReference type="Gene3D" id="2.60.220.20">
    <property type="entry name" value="putative beta-Galactosidase from caulobacter crescentus"/>
    <property type="match status" value="1"/>
</dbReference>
<keyword evidence="4" id="KW-0732">Signal</keyword>
<evidence type="ECO:0000256" key="4">
    <source>
        <dbReference type="SAM" id="SignalP"/>
    </source>
</evidence>
<dbReference type="AlphaFoldDB" id="A0A4R1L6F4"/>
<dbReference type="EMBL" id="SMGK01000002">
    <property type="protein sequence ID" value="TCK73745.1"/>
    <property type="molecule type" value="Genomic_DNA"/>
</dbReference>
<evidence type="ECO:0000256" key="1">
    <source>
        <dbReference type="ARBA" id="ARBA00009809"/>
    </source>
</evidence>
<feature type="domain" description="DUF5597" evidence="6">
    <location>
        <begin position="411"/>
        <end position="534"/>
    </location>
</feature>
<dbReference type="OrthoDB" id="9800974at2"/>
<comment type="similarity">
    <text evidence="1">Belongs to the glycosyl hydrolase 35 family.</text>
</comment>
<organism evidence="7 8">
    <name type="scientific">Acidipila rosea</name>
    <dbReference type="NCBI Taxonomy" id="768535"/>
    <lineage>
        <taxon>Bacteria</taxon>
        <taxon>Pseudomonadati</taxon>
        <taxon>Acidobacteriota</taxon>
        <taxon>Terriglobia</taxon>
        <taxon>Terriglobales</taxon>
        <taxon>Acidobacteriaceae</taxon>
        <taxon>Acidipila</taxon>
    </lineage>
</organism>
<keyword evidence="2" id="KW-0378">Hydrolase</keyword>
<dbReference type="FunFam" id="3.20.20.80:FF:000135">
    <property type="entry name" value="Beta-galactosidase, putative, bgl35A"/>
    <property type="match status" value="1"/>
</dbReference>
<reference evidence="7 8" key="1">
    <citation type="submission" date="2019-03" db="EMBL/GenBank/DDBJ databases">
        <title>Genomic Encyclopedia of Type Strains, Phase IV (KMG-IV): sequencing the most valuable type-strain genomes for metagenomic binning, comparative biology and taxonomic classification.</title>
        <authorList>
            <person name="Goeker M."/>
        </authorList>
    </citation>
    <scope>NUCLEOTIDE SEQUENCE [LARGE SCALE GENOMIC DNA]</scope>
    <source>
        <strain evidence="7 8">DSM 103428</strain>
    </source>
</reference>
<evidence type="ECO:0000256" key="3">
    <source>
        <dbReference type="ARBA" id="ARBA00023295"/>
    </source>
</evidence>
<dbReference type="RefSeq" id="WP_131993737.1">
    <property type="nucleotide sequence ID" value="NZ_SMGK01000002.1"/>
</dbReference>
<sequence>MNYQRFSLSVALLLSCSATGIAYAQSPAPSAAGTPRLEQRGQTTQLMVDGKPYLMLAGELHNSSSSSLDYMKPEWQKLAAMGLNTVLTPVSWELVEPTEGHYDFTLVDGLLAQAREQHLHIVFLWLAAWKNGMSSYPPVWVKQDTQRFPRVFENGNPVTILSTLAPATAEADGHAFAALMAHLREVDAQDHTVLMVQVENEVGILGASRDHSAAAERAFAGPVPAELTRYLAAHHEMLNPELRTLWEQHGAKTSGTWTEIFGDSARTDEIFMAWNYARYVQSVAARGKAAYSLPMYVNAWLGGRDTPPGNYPSGGPQPRVIDVWKAAGSAIDIYSPDLYASDFADWCSRYHRPDNPLFIPETVGGVAGAANVFYAVGEHAAMGFSPFGIDAGLHSDAWPDMESVTKGVAALTNSYQVLAELAPQLLAAQSSGDVHGFLLDKSHPEVDFVMHGITVHVSLDQVFGYHAESGYGLILQEGADTFIGAGKGFRVSFTPRDPSAAWVGLASIEEGHYRNGQWIPGRRLNGDENDQGNNWRFDPLQAKIERATIYRYH</sequence>
<dbReference type="PROSITE" id="PS51257">
    <property type="entry name" value="PROKAR_LIPOPROTEIN"/>
    <property type="match status" value="1"/>
</dbReference>
<keyword evidence="8" id="KW-1185">Reference proteome</keyword>
<dbReference type="InterPro" id="IPR001944">
    <property type="entry name" value="Glycoside_Hdrlase_35"/>
</dbReference>
<dbReference type="Pfam" id="PF18120">
    <property type="entry name" value="DUF5597"/>
    <property type="match status" value="1"/>
</dbReference>
<comment type="caution">
    <text evidence="7">The sequence shown here is derived from an EMBL/GenBank/DDBJ whole genome shotgun (WGS) entry which is preliminary data.</text>
</comment>
<evidence type="ECO:0000313" key="7">
    <source>
        <dbReference type="EMBL" id="TCK73745.1"/>
    </source>
</evidence>
<dbReference type="Gene3D" id="3.20.20.80">
    <property type="entry name" value="Glycosidases"/>
    <property type="match status" value="1"/>
</dbReference>
<dbReference type="PANTHER" id="PTHR23421">
    <property type="entry name" value="BETA-GALACTOSIDASE RELATED"/>
    <property type="match status" value="1"/>
</dbReference>
<dbReference type="GO" id="GO:0005975">
    <property type="term" value="P:carbohydrate metabolic process"/>
    <property type="evidence" value="ECO:0007669"/>
    <property type="project" value="InterPro"/>
</dbReference>
<dbReference type="InterPro" id="IPR017853">
    <property type="entry name" value="GH"/>
</dbReference>
<dbReference type="InterPro" id="IPR040719">
    <property type="entry name" value="DUF5597"/>
</dbReference>
<dbReference type="SUPFAM" id="SSF51445">
    <property type="entry name" value="(Trans)glycosidases"/>
    <property type="match status" value="1"/>
</dbReference>
<dbReference type="Proteomes" id="UP000295210">
    <property type="component" value="Unassembled WGS sequence"/>
</dbReference>
<accession>A0A4R1L6F4</accession>
<feature type="domain" description="Glycoside hydrolase family 42 N-terminal" evidence="5">
    <location>
        <begin position="74"/>
        <end position="246"/>
    </location>
</feature>
<keyword evidence="3" id="KW-0326">Glycosidase</keyword>
<gene>
    <name evidence="7" type="ORF">C7378_1359</name>
</gene>
<feature type="chain" id="PRO_5020311538" evidence="4">
    <location>
        <begin position="25"/>
        <end position="553"/>
    </location>
</feature>
<evidence type="ECO:0000259" key="6">
    <source>
        <dbReference type="Pfam" id="PF18120"/>
    </source>
</evidence>
<dbReference type="InterPro" id="IPR013529">
    <property type="entry name" value="Glyco_hydro_42_N"/>
</dbReference>